<dbReference type="GO" id="GO:0032259">
    <property type="term" value="P:methylation"/>
    <property type="evidence" value="ECO:0007669"/>
    <property type="project" value="UniProtKB-KW"/>
</dbReference>
<dbReference type="PANTHER" id="PTHR43648">
    <property type="entry name" value="ELECTRON TRANSFER FLAVOPROTEIN BETA SUBUNIT LYSINE METHYLTRANSFERASE"/>
    <property type="match status" value="1"/>
</dbReference>
<dbReference type="Pfam" id="PF06325">
    <property type="entry name" value="PrmA"/>
    <property type="match status" value="1"/>
</dbReference>
<keyword evidence="1" id="KW-0489">Methyltransferase</keyword>
<dbReference type="InterPro" id="IPR050078">
    <property type="entry name" value="Ribosomal_L11_MeTrfase_PrmA"/>
</dbReference>
<evidence type="ECO:0000313" key="4">
    <source>
        <dbReference type="EMBL" id="CAB4748133.1"/>
    </source>
</evidence>
<evidence type="ECO:0000313" key="3">
    <source>
        <dbReference type="EMBL" id="CAB4548379.1"/>
    </source>
</evidence>
<dbReference type="InterPro" id="IPR029063">
    <property type="entry name" value="SAM-dependent_MTases_sf"/>
</dbReference>
<evidence type="ECO:0000313" key="5">
    <source>
        <dbReference type="EMBL" id="CAB4891772.1"/>
    </source>
</evidence>
<dbReference type="EMBL" id="CAEZYU010000070">
    <property type="protein sequence ID" value="CAB4748133.1"/>
    <property type="molecule type" value="Genomic_DNA"/>
</dbReference>
<organism evidence="5">
    <name type="scientific">freshwater metagenome</name>
    <dbReference type="NCBI Taxonomy" id="449393"/>
    <lineage>
        <taxon>unclassified sequences</taxon>
        <taxon>metagenomes</taxon>
        <taxon>ecological metagenomes</taxon>
    </lineage>
</organism>
<dbReference type="PANTHER" id="PTHR43648:SF1">
    <property type="entry name" value="ELECTRON TRANSFER FLAVOPROTEIN BETA SUBUNIT LYSINE METHYLTRANSFERASE"/>
    <property type="match status" value="1"/>
</dbReference>
<dbReference type="AlphaFoldDB" id="A0A6J7F643"/>
<dbReference type="CDD" id="cd02440">
    <property type="entry name" value="AdoMet_MTases"/>
    <property type="match status" value="1"/>
</dbReference>
<dbReference type="EMBL" id="CAFBMG010000014">
    <property type="protein sequence ID" value="CAB4891772.1"/>
    <property type="molecule type" value="Genomic_DNA"/>
</dbReference>
<keyword evidence="2" id="KW-0808">Transferase</keyword>
<protein>
    <submittedName>
        <fullName evidence="5">Unannotated protein</fullName>
    </submittedName>
</protein>
<accession>A0A6J7F643</accession>
<dbReference type="SUPFAM" id="SSF53335">
    <property type="entry name" value="S-adenosyl-L-methionine-dependent methyltransferases"/>
    <property type="match status" value="1"/>
</dbReference>
<evidence type="ECO:0000256" key="1">
    <source>
        <dbReference type="ARBA" id="ARBA00022603"/>
    </source>
</evidence>
<gene>
    <name evidence="3" type="ORF">UFOPK1358_01456</name>
    <name evidence="4" type="ORF">UFOPK2766_01486</name>
    <name evidence="5" type="ORF">UFOPK3519_00324</name>
</gene>
<proteinExistence type="predicted"/>
<evidence type="ECO:0000256" key="2">
    <source>
        <dbReference type="ARBA" id="ARBA00022679"/>
    </source>
</evidence>
<name>A0A6J7F643_9ZZZZ</name>
<reference evidence="5" key="1">
    <citation type="submission" date="2020-05" db="EMBL/GenBank/DDBJ databases">
        <authorList>
            <person name="Chiriac C."/>
            <person name="Salcher M."/>
            <person name="Ghai R."/>
            <person name="Kavagutti S V."/>
        </authorList>
    </citation>
    <scope>NUCLEOTIDE SEQUENCE</scope>
</reference>
<sequence length="309" mass="33087">MPEIFEPRFTVTLLVPAAESEAISDRFWSCGASAVVELAAVELAAGDLEEVALAGSEGLVRLIGDLTPSGIRALKAESLVSDAQVIGIEPIDADFALSNEWRKHAKAWVCADRILLRPQWVSADVQTQQRVDQGELLEIVLEPGSAFGSGSHMTTRLCVGQVSQLDLTGCRVLDVGCGTGVLSVASVLLGADSVQAVDSDPEAIRVTRLVAELNNSSEKIQTLPAQGFVSDGTEFDLVLANLLLPIIEEAGADLMKSVVPSGLIMVSGVLTHQKLRVEEVFSEFNLLRVEEDEGWLVLVFQRPDSAARQ</sequence>
<dbReference type="EMBL" id="CAEZSF010000161">
    <property type="protein sequence ID" value="CAB4548379.1"/>
    <property type="molecule type" value="Genomic_DNA"/>
</dbReference>
<dbReference type="Gene3D" id="3.40.50.150">
    <property type="entry name" value="Vaccinia Virus protein VP39"/>
    <property type="match status" value="1"/>
</dbReference>
<dbReference type="GO" id="GO:0008276">
    <property type="term" value="F:protein methyltransferase activity"/>
    <property type="evidence" value="ECO:0007669"/>
    <property type="project" value="TreeGrafter"/>
</dbReference>